<proteinExistence type="predicted"/>
<dbReference type="OrthoDB" id="125279at2759"/>
<accession>A0A225UXW2</accession>
<name>A0A225UXW2_9STRA</name>
<gene>
    <name evidence="1" type="ORF">PHMEG_00031551</name>
</gene>
<reference evidence="2" key="1">
    <citation type="submission" date="2017-03" db="EMBL/GenBank/DDBJ databases">
        <title>Phytopthora megakarya and P. palmivora, two closely related causual agents of cacao black pod achieved similar genome size and gene model numbers by different mechanisms.</title>
        <authorList>
            <person name="Ali S."/>
            <person name="Shao J."/>
            <person name="Larry D.J."/>
            <person name="Kronmiller B."/>
            <person name="Shen D."/>
            <person name="Strem M.D."/>
            <person name="Melnick R.L."/>
            <person name="Guiltinan M.J."/>
            <person name="Tyler B.M."/>
            <person name="Meinhardt L.W."/>
            <person name="Bailey B.A."/>
        </authorList>
    </citation>
    <scope>NUCLEOTIDE SEQUENCE [LARGE SCALE GENOMIC DNA]</scope>
    <source>
        <strain evidence="2">zdho120</strain>
    </source>
</reference>
<dbReference type="Proteomes" id="UP000198211">
    <property type="component" value="Unassembled WGS sequence"/>
</dbReference>
<dbReference type="AlphaFoldDB" id="A0A225UXW2"/>
<comment type="caution">
    <text evidence="1">The sequence shown here is derived from an EMBL/GenBank/DDBJ whole genome shotgun (WGS) entry which is preliminary data.</text>
</comment>
<keyword evidence="2" id="KW-1185">Reference proteome</keyword>
<evidence type="ECO:0000313" key="1">
    <source>
        <dbReference type="EMBL" id="OWY97823.1"/>
    </source>
</evidence>
<dbReference type="EMBL" id="NBNE01010030">
    <property type="protein sequence ID" value="OWY97823.1"/>
    <property type="molecule type" value="Genomic_DNA"/>
</dbReference>
<sequence>MMLKGDVKWTFRNIPVAVPLAAHFAESCSTTEPVIDLALRSDGRGRLSITDPSENRCPFWFHGRVLVYLITAAVTPNRIFLPQHDGPNFINDEKFSSWSSKFDALGLTWDTKHKSVSMPSDKIAKALARITQTLTNA</sequence>
<organism evidence="1 2">
    <name type="scientific">Phytophthora megakarya</name>
    <dbReference type="NCBI Taxonomy" id="4795"/>
    <lineage>
        <taxon>Eukaryota</taxon>
        <taxon>Sar</taxon>
        <taxon>Stramenopiles</taxon>
        <taxon>Oomycota</taxon>
        <taxon>Peronosporomycetes</taxon>
        <taxon>Peronosporales</taxon>
        <taxon>Peronosporaceae</taxon>
        <taxon>Phytophthora</taxon>
    </lineage>
</organism>
<protein>
    <submittedName>
        <fullName evidence="1">Uncharacterized protein</fullName>
    </submittedName>
</protein>
<evidence type="ECO:0000313" key="2">
    <source>
        <dbReference type="Proteomes" id="UP000198211"/>
    </source>
</evidence>